<name>A0A1D9PSZ4_SCLS1</name>
<proteinExistence type="predicted"/>
<sequence length="1630" mass="185331">MARSKNILPPNKTGQPRSSSKGRIPAALRNHLASDGLYKIVSWDLGTGYTSIHIADIEVKSGELTNLESIKPTHFYRYSSNPNQRPEITTEVPTICAHIPGETDESKAQHGYEVDPIGDETGAVVIDRIKEALYSGPEAREQNKALRNLALRIPYLKTRYSDTQLAAHPEIWMLADYILWLAQLVNSTIIKEDLQGDLIWVCTIPSNWDRNSIKLYTLALDASPILAGRYMLQSEIESAIAGLIHQSPKGSRMKDGDVFFTFDIGKGTSDFSVSRQISSDPTQVEEIMPSAALFAGSRTVLQLWESHIRNLCKKESEDSDHFESDLATSRVSFVRSMHTYKGQSGKEVDRVYRICGQKITVTRDQMKSWFGEWIRLTISFLTEQHEKYYARLDCPPPSKFFLIGGSSNAVVMKTCIESFLESQSSRNTELVFLGEFNSATLVAYGAIIRAVTSVMSIRKSHYWIGLARKEFYYKKKHTNIPRADIVNDDIMGNNGKMKNEKQVRTIQWWAQPGENCVVDGVIDQMPFIKMAEIFDEEGSVANQSTDYKVPIMVYICPSLDTSQVMDNDKDEIAENGAGKRGWSYQSTTSKVKEFEFEIDFSPSVPNPLVNASELVPVNGFYNINWTIFAETTGIGIDFWCAVRSNDQDLNMRMVHRVLFTDLVGVIQQSYVVDDDDEIMEHNSEDNGSIPKETDEKEADNDKLEVEQLNSKNKPLFPGLIASHPASNVVDISSTKAAAISKSNKRQGSEQLEEQPRKKKAKNSTLSSQGTNTSDKPLTQPQIESTTVKDTLTPASSLESEEVQSPSSKSSEKQLEKSHSEPDEDVEKEGIFINPETLLKNISDSNETIAEPVIEDFEDEDEYNAAMIEYIDQLRHEGLTRLQAGCDSEACMHFNEQIWIQVCQFIHHKPTLKKPEYCVKVPGGFGHQLLPCQLHGVWYSLRQIHGIAGSVFLCHIMGIGKTTMALAIHWIQHIFNMIWADINANSKAHVTHGECPANKQMYRTYGFDCPCSADSANHWLKERLGVTVALTPLGLLNVWKAEHKQCFKNIPDQILVKAHGTANTSGGDQLDGSTQALLKGTEIFQEEVSQGNEDKSLDESKKPKIPSIYTPRLQNGHVFIITTPESFASQFLNKFQHIKTWWYQPPGKPSTNSQGKHYITKPQRQQRKTPAYQSCIVSLLFKDEFQLRRTESIRAIHDIQMRQHIKNETKLLHDCGHEVYHRIALVLLSGTPLMTGPLDISGFVQLMCRDSWRKDAVLRNWMHNELHDLGERWKKWTDSRSIDTQDISHEITHRFSPLVEKLMIRWTTNSDLLGEKPVIVPRNLYSDIKCDNGPYWTPRVDSLGQEESKRLEKREKIRRAKYGHLKDYKPLDKTNVNIYYRSRLCASFPYLMELTDDDGISLKLTEAEWVEKTTGKNWEWKQETDTDPYFKHLKEIVASSGKLREIEKKINKYKHFTDAEEKLARQIFCSYFFTGAYIMYLWMIYILKINPEDVIFLYKPMGQRKINDALARFHVNVDSKIPAKEQKTARYIVATSSSFAVGLTLAEAVSVGFLEPDYHADTVAQGIHRHCRQGNKNLDHGVESWMFMVKDNKVEGRIFDVNNLRKQIINAAERKVDDNAKRDGQDIISNP</sequence>
<dbReference type="PANTHER" id="PTHR42749:SF1">
    <property type="entry name" value="CELL SHAPE-DETERMINING PROTEIN MREB"/>
    <property type="match status" value="1"/>
</dbReference>
<dbReference type="SUPFAM" id="SSF52540">
    <property type="entry name" value="P-loop containing nucleoside triphosphate hydrolases"/>
    <property type="match status" value="2"/>
</dbReference>
<feature type="compositionally biased region" description="Basic and acidic residues" evidence="1">
    <location>
        <begin position="691"/>
        <end position="701"/>
    </location>
</feature>
<protein>
    <recommendedName>
        <fullName evidence="4">Helicase C-terminal domain-containing protein</fullName>
    </recommendedName>
</protein>
<dbReference type="Gene3D" id="3.40.50.300">
    <property type="entry name" value="P-loop containing nucleotide triphosphate hydrolases"/>
    <property type="match status" value="1"/>
</dbReference>
<dbReference type="InterPro" id="IPR027417">
    <property type="entry name" value="P-loop_NTPase"/>
</dbReference>
<dbReference type="InterPro" id="IPR043129">
    <property type="entry name" value="ATPase_NBD"/>
</dbReference>
<dbReference type="CDD" id="cd10170">
    <property type="entry name" value="ASKHA_NBD_HSP70"/>
    <property type="match status" value="1"/>
</dbReference>
<gene>
    <name evidence="2" type="ORF">sscle_01g001630</name>
</gene>
<dbReference type="Gene3D" id="3.90.640.10">
    <property type="entry name" value="Actin, Chain A, domain 4"/>
    <property type="match status" value="1"/>
</dbReference>
<dbReference type="Proteomes" id="UP000177798">
    <property type="component" value="Chromosome 1"/>
</dbReference>
<feature type="region of interest" description="Disordered" evidence="1">
    <location>
        <begin position="739"/>
        <end position="830"/>
    </location>
</feature>
<dbReference type="PANTHER" id="PTHR42749">
    <property type="entry name" value="CELL SHAPE-DETERMINING PROTEIN MREB"/>
    <property type="match status" value="1"/>
</dbReference>
<dbReference type="SUPFAM" id="SSF53067">
    <property type="entry name" value="Actin-like ATPase domain"/>
    <property type="match status" value="1"/>
</dbReference>
<evidence type="ECO:0008006" key="4">
    <source>
        <dbReference type="Google" id="ProtNLM"/>
    </source>
</evidence>
<dbReference type="VEuPathDB" id="FungiDB:sscle_01g001630"/>
<accession>A0A1D9PSZ4</accession>
<feature type="region of interest" description="Disordered" evidence="1">
    <location>
        <begin position="675"/>
        <end position="701"/>
    </location>
</feature>
<dbReference type="Gene3D" id="3.30.420.40">
    <property type="match status" value="2"/>
</dbReference>
<evidence type="ECO:0000313" key="2">
    <source>
        <dbReference type="EMBL" id="APA05393.1"/>
    </source>
</evidence>
<dbReference type="EMBL" id="CP017814">
    <property type="protein sequence ID" value="APA05393.1"/>
    <property type="molecule type" value="Genomic_DNA"/>
</dbReference>
<evidence type="ECO:0000256" key="1">
    <source>
        <dbReference type="SAM" id="MobiDB-lite"/>
    </source>
</evidence>
<reference evidence="3" key="1">
    <citation type="journal article" date="2017" name="Genome Biol. Evol.">
        <title>The complete genome sequence of the phytopathogenic fungus Sclerotinia sclerotiorum reveals insights into the genome architecture of broad host range pathogens.</title>
        <authorList>
            <person name="Derbyshire M."/>
            <person name="Denton-Giles M."/>
            <person name="Hegedus D."/>
            <person name="Seifbarghy S."/>
            <person name="Rollins J."/>
            <person name="van Kan J."/>
            <person name="Seidl M.F."/>
            <person name="Faino L."/>
            <person name="Mbengue M."/>
            <person name="Navaud O."/>
            <person name="Raffaele S."/>
            <person name="Hammond-Kosack K."/>
            <person name="Heard S."/>
            <person name="Oliver R."/>
        </authorList>
    </citation>
    <scope>NUCLEOTIDE SEQUENCE [LARGE SCALE GENOMIC DNA]</scope>
    <source>
        <strain evidence="3">ATCC 18683 / 1980 / Ss-1</strain>
    </source>
</reference>
<feature type="compositionally biased region" description="Polar residues" evidence="1">
    <location>
        <begin position="12"/>
        <end position="21"/>
    </location>
</feature>
<dbReference type="OrthoDB" id="3484712at2759"/>
<feature type="compositionally biased region" description="Basic and acidic residues" evidence="1">
    <location>
        <begin position="809"/>
        <end position="820"/>
    </location>
</feature>
<evidence type="ECO:0000313" key="3">
    <source>
        <dbReference type="Proteomes" id="UP000177798"/>
    </source>
</evidence>
<feature type="region of interest" description="Disordered" evidence="1">
    <location>
        <begin position="1"/>
        <end position="22"/>
    </location>
</feature>
<feature type="compositionally biased region" description="Polar residues" evidence="1">
    <location>
        <begin position="762"/>
        <end position="797"/>
    </location>
</feature>
<organism evidence="2 3">
    <name type="scientific">Sclerotinia sclerotiorum (strain ATCC 18683 / 1980 / Ss-1)</name>
    <name type="common">White mold</name>
    <name type="synonym">Whetzelinia sclerotiorum</name>
    <dbReference type="NCBI Taxonomy" id="665079"/>
    <lineage>
        <taxon>Eukaryota</taxon>
        <taxon>Fungi</taxon>
        <taxon>Dikarya</taxon>
        <taxon>Ascomycota</taxon>
        <taxon>Pezizomycotina</taxon>
        <taxon>Leotiomycetes</taxon>
        <taxon>Helotiales</taxon>
        <taxon>Sclerotiniaceae</taxon>
        <taxon>Sclerotinia</taxon>
    </lineage>
</organism>